<feature type="region of interest" description="Disordered" evidence="2">
    <location>
        <begin position="152"/>
        <end position="181"/>
    </location>
</feature>
<dbReference type="InterPro" id="IPR029071">
    <property type="entry name" value="Ubiquitin-like_domsf"/>
</dbReference>
<evidence type="ECO:0000256" key="2">
    <source>
        <dbReference type="SAM" id="MobiDB-lite"/>
    </source>
</evidence>
<reference evidence="6" key="1">
    <citation type="submission" date="2022-10" db="EMBL/GenBank/DDBJ databases">
        <title>Genome assembly of Pristionchus species.</title>
        <authorList>
            <person name="Yoshida K."/>
            <person name="Sommer R.J."/>
        </authorList>
    </citation>
    <scope>NUCLEOTIDE SEQUENCE [LARGE SCALE GENOMIC DNA]</scope>
    <source>
        <strain evidence="6">RS5460</strain>
    </source>
</reference>
<gene>
    <name evidence="5" type="ORF">PMAYCL1PPCAC_23366</name>
</gene>
<dbReference type="InterPro" id="IPR003103">
    <property type="entry name" value="BAG_domain"/>
</dbReference>
<dbReference type="InterPro" id="IPR036533">
    <property type="entry name" value="BAG_dom_sf"/>
</dbReference>
<feature type="domain" description="Ubiquitin-like" evidence="3">
    <location>
        <begin position="25"/>
        <end position="81"/>
    </location>
</feature>
<dbReference type="Pfam" id="PF00240">
    <property type="entry name" value="ubiquitin"/>
    <property type="match status" value="1"/>
</dbReference>
<sequence>RMKIKVACGTNHFDLDLEAEGSPSTLIQLKNRICDELNIDNKMLRIIHRGRTLSGEDEDSLEKFSFKEGDKLLVMGKTRAPLMSDPSFHALCEFEKKTLVGWQNGYDELEKDLVELEKRFLPPKQHVEMMKRLEKKMKMFNEAGSRHMESLDAMSMTPPGATEEQVKRNREKRKELINGMESLLNQNDASLRRLDELERMEIEGEKAK</sequence>
<dbReference type="Gene3D" id="1.20.58.120">
    <property type="entry name" value="BAG domain"/>
    <property type="match status" value="1"/>
</dbReference>
<dbReference type="PROSITE" id="PS50053">
    <property type="entry name" value="UBIQUITIN_2"/>
    <property type="match status" value="1"/>
</dbReference>
<dbReference type="InterPro" id="IPR000626">
    <property type="entry name" value="Ubiquitin-like_dom"/>
</dbReference>
<dbReference type="SMART" id="SM00213">
    <property type="entry name" value="UBQ"/>
    <property type="match status" value="1"/>
</dbReference>
<dbReference type="SMART" id="SM00264">
    <property type="entry name" value="BAG"/>
    <property type="match status" value="1"/>
</dbReference>
<keyword evidence="6" id="KW-1185">Reference proteome</keyword>
<proteinExistence type="predicted"/>
<dbReference type="Gene3D" id="3.10.20.90">
    <property type="entry name" value="Phosphatidylinositol 3-kinase Catalytic Subunit, Chain A, domain 1"/>
    <property type="match status" value="1"/>
</dbReference>
<feature type="non-terminal residue" evidence="5">
    <location>
        <position position="1"/>
    </location>
</feature>
<organism evidence="5 6">
    <name type="scientific">Pristionchus mayeri</name>
    <dbReference type="NCBI Taxonomy" id="1317129"/>
    <lineage>
        <taxon>Eukaryota</taxon>
        <taxon>Metazoa</taxon>
        <taxon>Ecdysozoa</taxon>
        <taxon>Nematoda</taxon>
        <taxon>Chromadorea</taxon>
        <taxon>Rhabditida</taxon>
        <taxon>Rhabditina</taxon>
        <taxon>Diplogasteromorpha</taxon>
        <taxon>Diplogasteroidea</taxon>
        <taxon>Neodiplogasteridae</taxon>
        <taxon>Pristionchus</taxon>
    </lineage>
</organism>
<dbReference type="AlphaFoldDB" id="A0AAN5CYP0"/>
<comment type="caution">
    <text evidence="5">The sequence shown here is derived from an EMBL/GenBank/DDBJ whole genome shotgun (WGS) entry which is preliminary data.</text>
</comment>
<dbReference type="PROSITE" id="PS51035">
    <property type="entry name" value="BAG"/>
    <property type="match status" value="1"/>
</dbReference>
<dbReference type="SUPFAM" id="SSF63491">
    <property type="entry name" value="BAG domain"/>
    <property type="match status" value="1"/>
</dbReference>
<feature type="domain" description="BAG" evidence="4">
    <location>
        <begin position="105"/>
        <end position="191"/>
    </location>
</feature>
<dbReference type="SUPFAM" id="SSF54236">
    <property type="entry name" value="Ubiquitin-like"/>
    <property type="match status" value="1"/>
</dbReference>
<evidence type="ECO:0000259" key="3">
    <source>
        <dbReference type="PROSITE" id="PS50053"/>
    </source>
</evidence>
<dbReference type="Proteomes" id="UP001328107">
    <property type="component" value="Unassembled WGS sequence"/>
</dbReference>
<evidence type="ECO:0000259" key="4">
    <source>
        <dbReference type="PROSITE" id="PS51035"/>
    </source>
</evidence>
<evidence type="ECO:0000313" key="6">
    <source>
        <dbReference type="Proteomes" id="UP001328107"/>
    </source>
</evidence>
<protein>
    <recommendedName>
        <fullName evidence="1">BAG family molecular chaperone regulator 1</fullName>
    </recommendedName>
</protein>
<dbReference type="GO" id="GO:0051087">
    <property type="term" value="F:protein-folding chaperone binding"/>
    <property type="evidence" value="ECO:0007669"/>
    <property type="project" value="InterPro"/>
</dbReference>
<accession>A0AAN5CYP0</accession>
<evidence type="ECO:0000313" key="5">
    <source>
        <dbReference type="EMBL" id="GMR53171.1"/>
    </source>
</evidence>
<feature type="compositionally biased region" description="Basic and acidic residues" evidence="2">
    <location>
        <begin position="164"/>
        <end position="176"/>
    </location>
</feature>
<dbReference type="EMBL" id="BTRK01000005">
    <property type="protein sequence ID" value="GMR53171.1"/>
    <property type="molecule type" value="Genomic_DNA"/>
</dbReference>
<name>A0AAN5CYP0_9BILA</name>
<evidence type="ECO:0000256" key="1">
    <source>
        <dbReference type="ARBA" id="ARBA00022374"/>
    </source>
</evidence>